<evidence type="ECO:0000313" key="1">
    <source>
        <dbReference type="EMBL" id="KAJ8004406.1"/>
    </source>
</evidence>
<comment type="caution">
    <text evidence="1">The sequence shown here is derived from an EMBL/GenBank/DDBJ whole genome shotgun (WGS) entry which is preliminary data.</text>
</comment>
<evidence type="ECO:0000313" key="2">
    <source>
        <dbReference type="Proteomes" id="UP001157502"/>
    </source>
</evidence>
<keyword evidence="2" id="KW-1185">Reference proteome</keyword>
<dbReference type="EMBL" id="CM055738">
    <property type="protein sequence ID" value="KAJ8004406.1"/>
    <property type="molecule type" value="Genomic_DNA"/>
</dbReference>
<dbReference type="Proteomes" id="UP001157502">
    <property type="component" value="Chromosome 11"/>
</dbReference>
<gene>
    <name evidence="1" type="ORF">DPEC_G00135380</name>
</gene>
<organism evidence="1 2">
    <name type="scientific">Dallia pectoralis</name>
    <name type="common">Alaska blackfish</name>
    <dbReference type="NCBI Taxonomy" id="75939"/>
    <lineage>
        <taxon>Eukaryota</taxon>
        <taxon>Metazoa</taxon>
        <taxon>Chordata</taxon>
        <taxon>Craniata</taxon>
        <taxon>Vertebrata</taxon>
        <taxon>Euteleostomi</taxon>
        <taxon>Actinopterygii</taxon>
        <taxon>Neopterygii</taxon>
        <taxon>Teleostei</taxon>
        <taxon>Protacanthopterygii</taxon>
        <taxon>Esociformes</taxon>
        <taxon>Umbridae</taxon>
        <taxon>Dallia</taxon>
    </lineage>
</organism>
<name>A0ACC2GL87_DALPE</name>
<protein>
    <submittedName>
        <fullName evidence="1">Uncharacterized protein</fullName>
    </submittedName>
</protein>
<proteinExistence type="predicted"/>
<sequence length="107" mass="11208">MARAPARAYVSFTRVNGRTEAITAATPRLEKALSALFSASGESVAREKALSPHSEGPVHCPVTGQSVPLRSQTFRGPDITGTRLIVPRAWDRASPRGGSGHGSAANN</sequence>
<accession>A0ACC2GL87</accession>
<reference evidence="1" key="1">
    <citation type="submission" date="2021-05" db="EMBL/GenBank/DDBJ databases">
        <authorList>
            <person name="Pan Q."/>
            <person name="Jouanno E."/>
            <person name="Zahm M."/>
            <person name="Klopp C."/>
            <person name="Cabau C."/>
            <person name="Louis A."/>
            <person name="Berthelot C."/>
            <person name="Parey E."/>
            <person name="Roest Crollius H."/>
            <person name="Montfort J."/>
            <person name="Robinson-Rechavi M."/>
            <person name="Bouchez O."/>
            <person name="Lampietro C."/>
            <person name="Lopez Roques C."/>
            <person name="Donnadieu C."/>
            <person name="Postlethwait J."/>
            <person name="Bobe J."/>
            <person name="Dillon D."/>
            <person name="Chandos A."/>
            <person name="von Hippel F."/>
            <person name="Guiguen Y."/>
        </authorList>
    </citation>
    <scope>NUCLEOTIDE SEQUENCE</scope>
    <source>
        <strain evidence="1">YG-Jan2019</strain>
    </source>
</reference>